<dbReference type="STRING" id="1077936.SAMN05421545_3569"/>
<feature type="transmembrane region" description="Helical" evidence="5">
    <location>
        <begin position="323"/>
        <end position="344"/>
    </location>
</feature>
<evidence type="ECO:0000256" key="3">
    <source>
        <dbReference type="ARBA" id="ARBA00022989"/>
    </source>
</evidence>
<comment type="subcellular location">
    <subcellularLocation>
        <location evidence="1">Membrane</location>
        <topology evidence="1">Multi-pass membrane protein</topology>
    </subcellularLocation>
</comment>
<dbReference type="EMBL" id="FTNM01000006">
    <property type="protein sequence ID" value="SIR42444.1"/>
    <property type="molecule type" value="Genomic_DNA"/>
</dbReference>
<dbReference type="GO" id="GO:0016874">
    <property type="term" value="F:ligase activity"/>
    <property type="evidence" value="ECO:0007669"/>
    <property type="project" value="UniProtKB-KW"/>
</dbReference>
<evidence type="ECO:0000256" key="1">
    <source>
        <dbReference type="ARBA" id="ARBA00004141"/>
    </source>
</evidence>
<keyword evidence="7" id="KW-0436">Ligase</keyword>
<reference evidence="8" key="1">
    <citation type="submission" date="2017-01" db="EMBL/GenBank/DDBJ databases">
        <authorList>
            <person name="Varghese N."/>
            <person name="Submissions S."/>
        </authorList>
    </citation>
    <scope>NUCLEOTIDE SEQUENCE [LARGE SCALE GENOMIC DNA]</scope>
    <source>
        <strain evidence="8">DM9</strain>
    </source>
</reference>
<keyword evidence="2 5" id="KW-0812">Transmembrane</keyword>
<evidence type="ECO:0000313" key="8">
    <source>
        <dbReference type="Proteomes" id="UP000185924"/>
    </source>
</evidence>
<evidence type="ECO:0000313" key="7">
    <source>
        <dbReference type="EMBL" id="SIR42444.1"/>
    </source>
</evidence>
<feature type="domain" description="O-antigen ligase-related" evidence="6">
    <location>
        <begin position="202"/>
        <end position="335"/>
    </location>
</feature>
<evidence type="ECO:0000259" key="6">
    <source>
        <dbReference type="Pfam" id="PF04932"/>
    </source>
</evidence>
<feature type="transmembrane region" description="Helical" evidence="5">
    <location>
        <begin position="87"/>
        <end position="106"/>
    </location>
</feature>
<dbReference type="GO" id="GO:0016020">
    <property type="term" value="C:membrane"/>
    <property type="evidence" value="ECO:0007669"/>
    <property type="project" value="UniProtKB-SubCell"/>
</dbReference>
<dbReference type="PANTHER" id="PTHR37422:SF17">
    <property type="entry name" value="O-ANTIGEN LIGASE"/>
    <property type="match status" value="1"/>
</dbReference>
<name>A0A1N7ATQ5_9BACT</name>
<dbReference type="AlphaFoldDB" id="A0A1N7ATQ5"/>
<dbReference type="OrthoDB" id="1631746at2"/>
<dbReference type="Pfam" id="PF04932">
    <property type="entry name" value="Wzy_C"/>
    <property type="match status" value="1"/>
</dbReference>
<feature type="transmembrane region" description="Helical" evidence="5">
    <location>
        <begin position="197"/>
        <end position="227"/>
    </location>
</feature>
<organism evidence="7 8">
    <name type="scientific">Pontibacter lucknowensis</name>
    <dbReference type="NCBI Taxonomy" id="1077936"/>
    <lineage>
        <taxon>Bacteria</taxon>
        <taxon>Pseudomonadati</taxon>
        <taxon>Bacteroidota</taxon>
        <taxon>Cytophagia</taxon>
        <taxon>Cytophagales</taxon>
        <taxon>Hymenobacteraceae</taxon>
        <taxon>Pontibacter</taxon>
    </lineage>
</organism>
<feature type="transmembrane region" description="Helical" evidence="5">
    <location>
        <begin position="57"/>
        <end position="75"/>
    </location>
</feature>
<feature type="transmembrane region" description="Helical" evidence="5">
    <location>
        <begin position="171"/>
        <end position="191"/>
    </location>
</feature>
<dbReference type="RefSeq" id="WP_076423086.1">
    <property type="nucleotide sequence ID" value="NZ_FTNM01000006.1"/>
</dbReference>
<protein>
    <submittedName>
        <fullName evidence="7">O-antigen ligase</fullName>
    </submittedName>
</protein>
<keyword evidence="8" id="KW-1185">Reference proteome</keyword>
<dbReference type="InterPro" id="IPR007016">
    <property type="entry name" value="O-antigen_ligase-rel_domated"/>
</dbReference>
<feature type="transmembrane region" description="Helical" evidence="5">
    <location>
        <begin position="12"/>
        <end position="45"/>
    </location>
</feature>
<dbReference type="PANTHER" id="PTHR37422">
    <property type="entry name" value="TEICHURONIC ACID BIOSYNTHESIS PROTEIN TUAE"/>
    <property type="match status" value="1"/>
</dbReference>
<accession>A0A1N7ATQ5</accession>
<feature type="transmembrane region" description="Helical" evidence="5">
    <location>
        <begin position="353"/>
        <end position="370"/>
    </location>
</feature>
<evidence type="ECO:0000256" key="4">
    <source>
        <dbReference type="ARBA" id="ARBA00023136"/>
    </source>
</evidence>
<feature type="transmembrane region" description="Helical" evidence="5">
    <location>
        <begin position="118"/>
        <end position="137"/>
    </location>
</feature>
<dbReference type="InterPro" id="IPR051533">
    <property type="entry name" value="WaaL-like"/>
</dbReference>
<sequence length="402" mass="45668">MKLLNLRTKARLVLPYACGAFAFFIFLIPTFSNILLAVLVMLWLLDSDFRQKASLIASQKILIAFSAFFILYLIGSTYTDDLEDAKGAVIMRLPLVLLPIVIGTFISPLTKPELRAILTTYIASAIICSLFLVYISIYQAQATDTDFFRYVLTAPDYEIVDLSRLKNHRPYLGLFVAFAIFLLTFEDTTYFKKSTTRLLIALFLLLSLFFLFKAKMSVVSVIILMVLRFYPKPIYAKAITSILLVIVAVILHDPIIDFVYNKIILSDGGSRFRNWATSIDAIKNSPIVGYGSGDELVALQMFRDPEAWEYIHTYNSHNQYLSILLQLGIIGMSVFAVVLFFLLYQSRKYYRPGIYFVLLFILAGFSEVLLSRNAGVLFFGFFSGLIISHIRYLSLSHTIKDT</sequence>
<keyword evidence="4 5" id="KW-0472">Membrane</keyword>
<evidence type="ECO:0000256" key="2">
    <source>
        <dbReference type="ARBA" id="ARBA00022692"/>
    </source>
</evidence>
<proteinExistence type="predicted"/>
<dbReference type="Proteomes" id="UP000185924">
    <property type="component" value="Unassembled WGS sequence"/>
</dbReference>
<evidence type="ECO:0000256" key="5">
    <source>
        <dbReference type="SAM" id="Phobius"/>
    </source>
</evidence>
<keyword evidence="3 5" id="KW-1133">Transmembrane helix</keyword>
<gene>
    <name evidence="7" type="ORF">SAMN05421545_3569</name>
</gene>
<feature type="transmembrane region" description="Helical" evidence="5">
    <location>
        <begin position="234"/>
        <end position="252"/>
    </location>
</feature>
<feature type="transmembrane region" description="Helical" evidence="5">
    <location>
        <begin position="376"/>
        <end position="394"/>
    </location>
</feature>